<evidence type="ECO:0000313" key="1">
    <source>
        <dbReference type="EMBL" id="XRP71762.1"/>
    </source>
</evidence>
<accession>A0ACD5IDD1</accession>
<proteinExistence type="predicted"/>
<dbReference type="EMBL" id="CP130946">
    <property type="protein sequence ID" value="XRP71762.1"/>
    <property type="molecule type" value="Genomic_DNA"/>
</dbReference>
<protein>
    <submittedName>
        <fullName evidence="1">D-alanyl-D-alanine carboxypeptidase/D-alanyl-D-alanine-endopeptidase</fullName>
        <ecNumber evidence="1">3.4.16.4</ecNumber>
    </submittedName>
</protein>
<keyword evidence="1" id="KW-0121">Carboxypeptidase</keyword>
<organism evidence="1 2">
    <name type="scientific">Acidithiobacillus ferruginosus</name>
    <dbReference type="NCBI Taxonomy" id="3063951"/>
    <lineage>
        <taxon>Bacteria</taxon>
        <taxon>Pseudomonadati</taxon>
        <taxon>Pseudomonadota</taxon>
        <taxon>Acidithiobacillia</taxon>
        <taxon>Acidithiobacillales</taxon>
        <taxon>Acidithiobacillaceae</taxon>
        <taxon>Acidithiobacillus</taxon>
    </lineage>
</organism>
<dbReference type="Proteomes" id="UP001196097">
    <property type="component" value="Chromosome"/>
</dbReference>
<evidence type="ECO:0000313" key="2">
    <source>
        <dbReference type="Proteomes" id="UP001196097"/>
    </source>
</evidence>
<gene>
    <name evidence="1" type="primary">dacB</name>
    <name evidence="1" type="ORF">HF292_008025</name>
</gene>
<dbReference type="EC" id="3.4.16.4" evidence="1"/>
<keyword evidence="1" id="KW-0378">Hydrolase</keyword>
<keyword evidence="2" id="KW-1185">Reference proteome</keyword>
<name>A0ACD5IDD1_9PROT</name>
<reference evidence="1 2" key="1">
    <citation type="journal article" date="2021" name="ISME J.">
        <title>Genomic evolution of the class Acidithiobacillia: deep-branching Proteobacteria living in extreme acidic conditions.</title>
        <authorList>
            <person name="Moya-Beltran A."/>
            <person name="Beard S."/>
            <person name="Rojas-Villalobos C."/>
            <person name="Issotta F."/>
            <person name="Gallardo Y."/>
            <person name="Ulloa R."/>
            <person name="Giaveno A."/>
            <person name="Degli Esposti M."/>
            <person name="Johnson D.B."/>
            <person name="Quatrini R."/>
        </authorList>
    </citation>
    <scope>NUCLEOTIDE SEQUENCE [LARGE SCALE GENOMIC DNA]</scope>
    <source>
        <strain evidence="1 2">CF3</strain>
    </source>
</reference>
<keyword evidence="1" id="KW-0645">Protease</keyword>
<sequence>MRSDGRRWKGEGGRLWRRFFVGILPFFWLMPAIAATGHKDANTQFGDGQWSILIQDVQKGRRPTLSVQANHRQLPASTAKLLTTAYILHELGPESRQKTRILARTIDNGVVQGPLIFLGGGDPDLSSRRFPFVRRTVRDDPMYPMRMLAAQVWAAGIRQIPEGILADATYFPADSMLPGWTEQDQRYWYGAAIHALMFNDAMIAVQIKPGRAAGVRTNAEITPNPGGFIRNTVITVSPEDPIRPVHLEKSGSGYLLTGAISAKGGIFAAMLAQPDPAYFAAAALRQALEEKGILVGNAIQVLNNKRGAKQSEGYAHYVLLAKQESPPLVEEITVANKVSENTHVEVLLRDADLARGGDGSRASTMQGLHRWLSVNGILDTQARLIDGCGLSREDRLSAADLVRMLLHSYQEPWGASWRDSLPVSAEDGTLRHRLRALPAGTVQAKTGTLHDALSLAGFIRDNLGHRQYAFAILVEHFTGSEERIRRRMDALVQRVALGGPTM</sequence>